<dbReference type="Proteomes" id="UP001596977">
    <property type="component" value="Unassembled WGS sequence"/>
</dbReference>
<comment type="caution">
    <text evidence="2">The sequence shown here is derived from an EMBL/GenBank/DDBJ whole genome shotgun (WGS) entry which is preliminary data.</text>
</comment>
<proteinExistence type="predicted"/>
<dbReference type="EMBL" id="JBHTJG010000004">
    <property type="protein sequence ID" value="MFD0946623.1"/>
    <property type="molecule type" value="Genomic_DNA"/>
</dbReference>
<evidence type="ECO:0000313" key="3">
    <source>
        <dbReference type="Proteomes" id="UP001596977"/>
    </source>
</evidence>
<accession>A0ABW3H920</accession>
<evidence type="ECO:0008006" key="4">
    <source>
        <dbReference type="Google" id="ProtNLM"/>
    </source>
</evidence>
<dbReference type="RefSeq" id="WP_264944310.1">
    <property type="nucleotide sequence ID" value="NZ_JAPDRA010000004.1"/>
</dbReference>
<sequence>MFVAALMLFAGVQEAPPAASVGRPDTAADGTQRWSILIPDPCEEARRRGEQIVVCGTVESSQRLPLPGERGPPDRPMPGNPNASGSGALAMTSAPCATRSEGCTTGINIFGGGTFLARALGKLVDGDSCCEEPGEATDPLLLARDAVGGVKRLFKKKPDKSKRIPILLDDPAPEPAKTPAP</sequence>
<evidence type="ECO:0000313" key="2">
    <source>
        <dbReference type="EMBL" id="MFD0946623.1"/>
    </source>
</evidence>
<protein>
    <recommendedName>
        <fullName evidence="4">Secreted protein</fullName>
    </recommendedName>
</protein>
<evidence type="ECO:0000256" key="1">
    <source>
        <dbReference type="SAM" id="MobiDB-lite"/>
    </source>
</evidence>
<keyword evidence="3" id="KW-1185">Reference proteome</keyword>
<reference evidence="3" key="1">
    <citation type="journal article" date="2019" name="Int. J. Syst. Evol. Microbiol.">
        <title>The Global Catalogue of Microorganisms (GCM) 10K type strain sequencing project: providing services to taxonomists for standard genome sequencing and annotation.</title>
        <authorList>
            <consortium name="The Broad Institute Genomics Platform"/>
            <consortium name="The Broad Institute Genome Sequencing Center for Infectious Disease"/>
            <person name="Wu L."/>
            <person name="Ma J."/>
        </authorList>
    </citation>
    <scope>NUCLEOTIDE SEQUENCE [LARGE SCALE GENOMIC DNA]</scope>
    <source>
        <strain evidence="3">CCUG 62982</strain>
    </source>
</reference>
<name>A0ABW3H920_9SPHN</name>
<organism evidence="2 3">
    <name type="scientific">Sphingomonas canadensis</name>
    <dbReference type="NCBI Taxonomy" id="1219257"/>
    <lineage>
        <taxon>Bacteria</taxon>
        <taxon>Pseudomonadati</taxon>
        <taxon>Pseudomonadota</taxon>
        <taxon>Alphaproteobacteria</taxon>
        <taxon>Sphingomonadales</taxon>
        <taxon>Sphingomonadaceae</taxon>
        <taxon>Sphingomonas</taxon>
    </lineage>
</organism>
<feature type="region of interest" description="Disordered" evidence="1">
    <location>
        <begin position="160"/>
        <end position="181"/>
    </location>
</feature>
<gene>
    <name evidence="2" type="ORF">ACFQ1E_09760</name>
</gene>
<feature type="region of interest" description="Disordered" evidence="1">
    <location>
        <begin position="61"/>
        <end position="89"/>
    </location>
</feature>